<feature type="compositionally biased region" description="Polar residues" evidence="1">
    <location>
        <begin position="188"/>
        <end position="205"/>
    </location>
</feature>
<evidence type="ECO:0008006" key="5">
    <source>
        <dbReference type="Google" id="ProtNLM"/>
    </source>
</evidence>
<feature type="region of interest" description="Disordered" evidence="1">
    <location>
        <begin position="183"/>
        <end position="205"/>
    </location>
</feature>
<evidence type="ECO:0000256" key="2">
    <source>
        <dbReference type="SAM" id="Phobius"/>
    </source>
</evidence>
<keyword evidence="2" id="KW-1133">Transmembrane helix</keyword>
<evidence type="ECO:0000256" key="1">
    <source>
        <dbReference type="SAM" id="MobiDB-lite"/>
    </source>
</evidence>
<dbReference type="EMBL" id="JAZDQJ010000007">
    <property type="protein sequence ID" value="MEE1933385.1"/>
    <property type="molecule type" value="Genomic_DNA"/>
</dbReference>
<dbReference type="RefSeq" id="WP_330074291.1">
    <property type="nucleotide sequence ID" value="NZ_JAZDQJ010000007.1"/>
</dbReference>
<dbReference type="Gene3D" id="2.180.10.10">
    <property type="entry name" value="RHS repeat-associated core"/>
    <property type="match status" value="1"/>
</dbReference>
<sequence>MKFSGADNLSPFGAGGLNAYAYCNGDPLNLSDPSGHAAPWQPLLAMLFGVVSVGAGTMAAFSEGEQRNVLIGVAAITGVMSVGLAGSTLLKGGRTAPAAGSGQRAAGAGKTAPAAGGKSASGKGVKGGKGDDGSEARAISDGIDQYQELRPRLTPEGYAQLGLDRVGGGQPILVKSNVAVPNPVPMGNRNTQLSGISRQTSNIRS</sequence>
<accession>A0ABU7HPC4</accession>
<feature type="transmembrane region" description="Helical" evidence="2">
    <location>
        <begin position="69"/>
        <end position="90"/>
    </location>
</feature>
<keyword evidence="2" id="KW-0472">Membrane</keyword>
<protein>
    <recommendedName>
        <fullName evidence="5">RHS repeat-associated core domain-containing protein</fullName>
    </recommendedName>
</protein>
<feature type="compositionally biased region" description="Low complexity" evidence="1">
    <location>
        <begin position="96"/>
        <end position="123"/>
    </location>
</feature>
<name>A0ABU7HPC4_9PSED</name>
<comment type="caution">
    <text evidence="3">The sequence shown here is derived from an EMBL/GenBank/DDBJ whole genome shotgun (WGS) entry which is preliminary data.</text>
</comment>
<feature type="transmembrane region" description="Helical" evidence="2">
    <location>
        <begin position="43"/>
        <end position="62"/>
    </location>
</feature>
<evidence type="ECO:0000313" key="3">
    <source>
        <dbReference type="EMBL" id="MEE1933385.1"/>
    </source>
</evidence>
<keyword evidence="2" id="KW-0812">Transmembrane</keyword>
<dbReference type="Proteomes" id="UP001335100">
    <property type="component" value="Unassembled WGS sequence"/>
</dbReference>
<evidence type="ECO:0000313" key="4">
    <source>
        <dbReference type="Proteomes" id="UP001335100"/>
    </source>
</evidence>
<gene>
    <name evidence="3" type="ORF">V0R50_09130</name>
</gene>
<reference evidence="3 4" key="1">
    <citation type="submission" date="2024-01" db="EMBL/GenBank/DDBJ databases">
        <title>Unpublished Manusciprt.</title>
        <authorList>
            <person name="Duman M."/>
            <person name="Valdes E.G."/>
            <person name="Ajmi N."/>
            <person name="Altun S."/>
            <person name="Saticioglu I.B."/>
        </authorList>
    </citation>
    <scope>NUCLEOTIDE SEQUENCE [LARGE SCALE GENOMIC DNA]</scope>
    <source>
        <strain evidence="3 4">148P</strain>
    </source>
</reference>
<feature type="region of interest" description="Disordered" evidence="1">
    <location>
        <begin position="93"/>
        <end position="137"/>
    </location>
</feature>
<proteinExistence type="predicted"/>
<organism evidence="3 4">
    <name type="scientific">Pseudomonas ulcerans</name>
    <dbReference type="NCBI Taxonomy" id="3115852"/>
    <lineage>
        <taxon>Bacteria</taxon>
        <taxon>Pseudomonadati</taxon>
        <taxon>Pseudomonadota</taxon>
        <taxon>Gammaproteobacteria</taxon>
        <taxon>Pseudomonadales</taxon>
        <taxon>Pseudomonadaceae</taxon>
        <taxon>Pseudomonas</taxon>
    </lineage>
</organism>
<keyword evidence="4" id="KW-1185">Reference proteome</keyword>